<proteinExistence type="inferred from homology"/>
<dbReference type="SUPFAM" id="SSF50494">
    <property type="entry name" value="Trypsin-like serine proteases"/>
    <property type="match status" value="2"/>
</dbReference>
<comment type="function">
    <text evidence="7 9">Peroxisomal protease that mediates both the removal of the leader peptide from proteins containing a PTS2 target sequence and processes several PTS1-containing proteins. Catalyzes the processing of PTS1-proteins involved in the peroxisomal beta-oxidation of fatty acids.</text>
</comment>
<dbReference type="Pfam" id="PF13365">
    <property type="entry name" value="Trypsin_2"/>
    <property type="match status" value="1"/>
</dbReference>
<evidence type="ECO:0000313" key="12">
    <source>
        <dbReference type="Proteomes" id="UP000606274"/>
    </source>
</evidence>
<evidence type="ECO:0000256" key="1">
    <source>
        <dbReference type="ARBA" id="ARBA00004275"/>
    </source>
</evidence>
<evidence type="ECO:0000256" key="8">
    <source>
        <dbReference type="ARBA" id="ARBA00071396"/>
    </source>
</evidence>
<reference evidence="11" key="1">
    <citation type="submission" date="2020-08" db="EMBL/GenBank/DDBJ databases">
        <title>Chromosome-level assembly of Southern catfish (Silurus meridionalis) provides insights into visual adaptation to the nocturnal and benthic lifestyles.</title>
        <authorList>
            <person name="Zhang Y."/>
            <person name="Wang D."/>
            <person name="Peng Z."/>
        </authorList>
    </citation>
    <scope>NUCLEOTIDE SEQUENCE</scope>
    <source>
        <strain evidence="11">SWU-2019-XX</strain>
        <tissue evidence="11">Muscle</tissue>
    </source>
</reference>
<feature type="domain" description="Peptidase S1" evidence="10">
    <location>
        <begin position="295"/>
        <end position="539"/>
    </location>
</feature>
<evidence type="ECO:0000256" key="9">
    <source>
        <dbReference type="PIRNR" id="PIRNR037989"/>
    </source>
</evidence>
<comment type="caution">
    <text evidence="11">The sequence shown here is derived from an EMBL/GenBank/DDBJ whole genome shotgun (WGS) entry which is preliminary data.</text>
</comment>
<keyword evidence="12" id="KW-1185">Reference proteome</keyword>
<sequence>MSVEQMCCVVSVSENSCSETQESNGNPLSCSGVVLSHQSGLLLCSGLVLSRFLLDKECISQNPKILFADKFSSKIQIYIDYVDGKVDQGTNKRSNTNALPTCHKPAELLMMINCVEFQGAFQNLFTGSEQWKFTDCDEDRDIPYNSNFLSWFAVLKMTTNAQVDPVPWIKSTMLAKGCSVVACGSPFGSFCPDLFMSTLSKGIVSNLAGEENALILTDARCLPGTQGGGLFISDGDKFYLVGLITSPLCWKSNEWIGLTLVCSLHLILRNILQAVTSHQTLRQISTHTFTDIPHVTCDAHQNAENGNYPMVVVVECGHVWGSGIMLSPYLVLTCRHVVNGRQLLKVTLSTSQRSQTVSSRVLFSTKITSPYDIAVVQLQEPFPHVIVPQITTKFVPGEDVLVLGYGALGKTCGPSLTSGILSRVVHLQNKPVMLQTTCAVNCGASGGAVVRAKTGELLGIVSSNTRDFAAKVTYPHLNFSIPVTVLAPLLSRFAQTQDPAVFQELDSTEAEVRKVWRLQIPEKWANIKSGMKWMSNLKN</sequence>
<dbReference type="AlphaFoldDB" id="A0A8T0BU92"/>
<keyword evidence="4 9" id="KW-0378">Hydrolase</keyword>
<dbReference type="PROSITE" id="PS50240">
    <property type="entry name" value="TRYPSIN_DOM"/>
    <property type="match status" value="1"/>
</dbReference>
<evidence type="ECO:0000313" key="11">
    <source>
        <dbReference type="EMBL" id="KAF7710445.1"/>
    </source>
</evidence>
<keyword evidence="6 9" id="KW-0576">Peroxisome</keyword>
<protein>
    <recommendedName>
        <fullName evidence="8 9">Peroxisomal leader peptide-processing protease</fullName>
        <ecNumber evidence="9">3.4.21.-</ecNumber>
    </recommendedName>
</protein>
<dbReference type="InterPro" id="IPR039245">
    <property type="entry name" value="TYSND1/DEG15"/>
</dbReference>
<comment type="PTM">
    <text evidence="9">The full-lengh TYSND1 is the active the proteolytic processing of PTS1- and PTS2-proteins and in self-cleavage, and intermolecular self-cleavage of TYSND1 down-regulates its protease activity.</text>
</comment>
<dbReference type="FunFam" id="2.40.10.10:FF:000080">
    <property type="entry name" value="peroxisomal leader peptide-processing protease"/>
    <property type="match status" value="1"/>
</dbReference>
<comment type="similarity">
    <text evidence="2 9">Belongs to the peptidase S1B family.</text>
</comment>
<dbReference type="Gene3D" id="2.40.10.120">
    <property type="match status" value="1"/>
</dbReference>
<dbReference type="EC" id="3.4.21.-" evidence="9"/>
<dbReference type="GO" id="GO:0031998">
    <property type="term" value="P:regulation of fatty acid beta-oxidation"/>
    <property type="evidence" value="ECO:0007669"/>
    <property type="project" value="TreeGrafter"/>
</dbReference>
<evidence type="ECO:0000256" key="7">
    <source>
        <dbReference type="ARBA" id="ARBA00060175"/>
    </source>
</evidence>
<evidence type="ECO:0000256" key="2">
    <source>
        <dbReference type="ARBA" id="ARBA00008764"/>
    </source>
</evidence>
<dbReference type="InterPro" id="IPR043504">
    <property type="entry name" value="Peptidase_S1_PA_chymotrypsin"/>
</dbReference>
<gene>
    <name evidence="11" type="ORF">HF521_009317</name>
</gene>
<dbReference type="PANTHER" id="PTHR21004">
    <property type="entry name" value="SERINE PROTEASE-RELATED"/>
    <property type="match status" value="1"/>
</dbReference>
<keyword evidence="5 9" id="KW-0720">Serine protease</keyword>
<evidence type="ECO:0000256" key="4">
    <source>
        <dbReference type="ARBA" id="ARBA00022801"/>
    </source>
</evidence>
<dbReference type="EMBL" id="JABFDY010000002">
    <property type="protein sequence ID" value="KAF7710445.1"/>
    <property type="molecule type" value="Genomic_DNA"/>
</dbReference>
<dbReference type="GO" id="GO:0004252">
    <property type="term" value="F:serine-type endopeptidase activity"/>
    <property type="evidence" value="ECO:0007669"/>
    <property type="project" value="InterPro"/>
</dbReference>
<dbReference type="Gene3D" id="2.40.10.10">
    <property type="entry name" value="Trypsin-like serine proteases"/>
    <property type="match status" value="2"/>
</dbReference>
<dbReference type="PANTHER" id="PTHR21004:SF0">
    <property type="entry name" value="PEROXISOMAL LEADER PEPTIDE-PROCESSING PROTEASE"/>
    <property type="match status" value="1"/>
</dbReference>
<organism evidence="11 12">
    <name type="scientific">Silurus meridionalis</name>
    <name type="common">Southern catfish</name>
    <name type="synonym">Silurus soldatovi meridionalis</name>
    <dbReference type="NCBI Taxonomy" id="175797"/>
    <lineage>
        <taxon>Eukaryota</taxon>
        <taxon>Metazoa</taxon>
        <taxon>Chordata</taxon>
        <taxon>Craniata</taxon>
        <taxon>Vertebrata</taxon>
        <taxon>Euteleostomi</taxon>
        <taxon>Actinopterygii</taxon>
        <taxon>Neopterygii</taxon>
        <taxon>Teleostei</taxon>
        <taxon>Ostariophysi</taxon>
        <taxon>Siluriformes</taxon>
        <taxon>Siluridae</taxon>
        <taxon>Silurus</taxon>
    </lineage>
</organism>
<keyword evidence="3 9" id="KW-0645">Protease</keyword>
<evidence type="ECO:0000256" key="5">
    <source>
        <dbReference type="ARBA" id="ARBA00022825"/>
    </source>
</evidence>
<accession>A0A8T0BU92</accession>
<name>A0A8T0BU92_SILME</name>
<dbReference type="InterPro" id="IPR001254">
    <property type="entry name" value="Trypsin_dom"/>
</dbReference>
<comment type="subcellular location">
    <subcellularLocation>
        <location evidence="1 9">Peroxisome</location>
    </subcellularLocation>
</comment>
<dbReference type="GO" id="GO:0005782">
    <property type="term" value="C:peroxisomal matrix"/>
    <property type="evidence" value="ECO:0007669"/>
    <property type="project" value="UniProtKB-ARBA"/>
</dbReference>
<evidence type="ECO:0000259" key="10">
    <source>
        <dbReference type="PROSITE" id="PS50240"/>
    </source>
</evidence>
<dbReference type="GO" id="GO:0016485">
    <property type="term" value="P:protein processing"/>
    <property type="evidence" value="ECO:0007669"/>
    <property type="project" value="InterPro"/>
</dbReference>
<evidence type="ECO:0000256" key="6">
    <source>
        <dbReference type="ARBA" id="ARBA00023140"/>
    </source>
</evidence>
<dbReference type="Proteomes" id="UP000606274">
    <property type="component" value="Unassembled WGS sequence"/>
</dbReference>
<evidence type="ECO:0000256" key="3">
    <source>
        <dbReference type="ARBA" id="ARBA00022670"/>
    </source>
</evidence>
<dbReference type="InterPro" id="IPR009003">
    <property type="entry name" value="Peptidase_S1_PA"/>
</dbReference>